<proteinExistence type="predicted"/>
<protein>
    <submittedName>
        <fullName evidence="1">Uncharacterized protein</fullName>
    </submittedName>
</protein>
<dbReference type="AlphaFoldDB" id="A0A0A9EW21"/>
<reference evidence="1" key="1">
    <citation type="submission" date="2014-09" db="EMBL/GenBank/DDBJ databases">
        <authorList>
            <person name="Magalhaes I.L.F."/>
            <person name="Oliveira U."/>
            <person name="Santos F.R."/>
            <person name="Vidigal T.H.D.A."/>
            <person name="Brescovit A.D."/>
            <person name="Santos A.J."/>
        </authorList>
    </citation>
    <scope>NUCLEOTIDE SEQUENCE</scope>
    <source>
        <tissue evidence="1">Shoot tissue taken approximately 20 cm above the soil surface</tissue>
    </source>
</reference>
<dbReference type="EMBL" id="GBRH01194742">
    <property type="protein sequence ID" value="JAE03154.1"/>
    <property type="molecule type" value="Transcribed_RNA"/>
</dbReference>
<name>A0A0A9EW21_ARUDO</name>
<evidence type="ECO:0000313" key="1">
    <source>
        <dbReference type="EMBL" id="JAE03154.1"/>
    </source>
</evidence>
<accession>A0A0A9EW21</accession>
<reference evidence="1" key="2">
    <citation type="journal article" date="2015" name="Data Brief">
        <title>Shoot transcriptome of the giant reed, Arundo donax.</title>
        <authorList>
            <person name="Barrero R.A."/>
            <person name="Guerrero F.D."/>
            <person name="Moolhuijzen P."/>
            <person name="Goolsby J.A."/>
            <person name="Tidwell J."/>
            <person name="Bellgard S.E."/>
            <person name="Bellgard M.I."/>
        </authorList>
    </citation>
    <scope>NUCLEOTIDE SEQUENCE</scope>
    <source>
        <tissue evidence="1">Shoot tissue taken approximately 20 cm above the soil surface</tissue>
    </source>
</reference>
<sequence>MTSICGPSHCGDVRSAYLSCFGFINGSSSPSFFASFM</sequence>
<organism evidence="1">
    <name type="scientific">Arundo donax</name>
    <name type="common">Giant reed</name>
    <name type="synonym">Donax arundinaceus</name>
    <dbReference type="NCBI Taxonomy" id="35708"/>
    <lineage>
        <taxon>Eukaryota</taxon>
        <taxon>Viridiplantae</taxon>
        <taxon>Streptophyta</taxon>
        <taxon>Embryophyta</taxon>
        <taxon>Tracheophyta</taxon>
        <taxon>Spermatophyta</taxon>
        <taxon>Magnoliopsida</taxon>
        <taxon>Liliopsida</taxon>
        <taxon>Poales</taxon>
        <taxon>Poaceae</taxon>
        <taxon>PACMAD clade</taxon>
        <taxon>Arundinoideae</taxon>
        <taxon>Arundineae</taxon>
        <taxon>Arundo</taxon>
    </lineage>
</organism>